<organism evidence="1">
    <name type="scientific">uncultured Thiotrichaceae bacterium</name>
    <dbReference type="NCBI Taxonomy" id="298394"/>
    <lineage>
        <taxon>Bacteria</taxon>
        <taxon>Pseudomonadati</taxon>
        <taxon>Pseudomonadota</taxon>
        <taxon>Gammaproteobacteria</taxon>
        <taxon>Thiotrichales</taxon>
        <taxon>Thiotrichaceae</taxon>
        <taxon>environmental samples</taxon>
    </lineage>
</organism>
<protein>
    <submittedName>
        <fullName evidence="1">Uncharacterized protein</fullName>
    </submittedName>
</protein>
<gene>
    <name evidence="1" type="ORF">HELGO_WM8322</name>
</gene>
<reference evidence="1" key="1">
    <citation type="submission" date="2020-01" db="EMBL/GenBank/DDBJ databases">
        <authorList>
            <person name="Meier V. D."/>
            <person name="Meier V D."/>
        </authorList>
    </citation>
    <scope>NUCLEOTIDE SEQUENCE</scope>
    <source>
        <strain evidence="1">HLG_WM_MAG_07</strain>
    </source>
</reference>
<evidence type="ECO:0000313" key="1">
    <source>
        <dbReference type="EMBL" id="CAA6826920.1"/>
    </source>
</evidence>
<sequence length="51" mass="5663">MPDKTAISTIFEAGSLASLGQAQVLDIVRDLVKNRSKNNITNLQKIKRHNN</sequence>
<accession>A0A6S6UC43</accession>
<name>A0A6S6UC43_9GAMM</name>
<dbReference type="AlphaFoldDB" id="A0A6S6UC43"/>
<dbReference type="EMBL" id="CACVAY010000139">
    <property type="protein sequence ID" value="CAA6826920.1"/>
    <property type="molecule type" value="Genomic_DNA"/>
</dbReference>
<proteinExistence type="predicted"/>